<evidence type="ECO:0000313" key="2">
    <source>
        <dbReference type="Proteomes" id="UP000199040"/>
    </source>
</evidence>
<sequence length="61" mass="6717">MPEQSALSIPHALTQLARLLVEQDDPQAHTLVCAQGRFYRATVSLDPVAPEDVANVIQDYL</sequence>
<dbReference type="EMBL" id="FOPY01000003">
    <property type="protein sequence ID" value="SFH38348.1"/>
    <property type="molecule type" value="Genomic_DNA"/>
</dbReference>
<name>A0A1I2ZKJ7_9GAMM</name>
<protein>
    <submittedName>
        <fullName evidence="1">Uncharacterized protein</fullName>
    </submittedName>
</protein>
<evidence type="ECO:0000313" key="1">
    <source>
        <dbReference type="EMBL" id="SFH38348.1"/>
    </source>
</evidence>
<accession>A0A1I2ZKJ7</accession>
<gene>
    <name evidence="1" type="ORF">SAMN04487959_103189</name>
</gene>
<dbReference type="RefSeq" id="WP_092844100.1">
    <property type="nucleotide sequence ID" value="NZ_FOPY01000003.1"/>
</dbReference>
<proteinExistence type="predicted"/>
<dbReference type="Proteomes" id="UP000199040">
    <property type="component" value="Unassembled WGS sequence"/>
</dbReference>
<dbReference type="AlphaFoldDB" id="A0A1I2ZKJ7"/>
<dbReference type="STRING" id="442341.SAMN04487959_103189"/>
<keyword evidence="2" id="KW-1185">Reference proteome</keyword>
<organism evidence="1 2">
    <name type="scientific">Modicisalibacter xianhensis</name>
    <dbReference type="NCBI Taxonomy" id="442341"/>
    <lineage>
        <taxon>Bacteria</taxon>
        <taxon>Pseudomonadati</taxon>
        <taxon>Pseudomonadota</taxon>
        <taxon>Gammaproteobacteria</taxon>
        <taxon>Oceanospirillales</taxon>
        <taxon>Halomonadaceae</taxon>
        <taxon>Modicisalibacter</taxon>
    </lineage>
</organism>
<reference evidence="1 2" key="1">
    <citation type="submission" date="2016-10" db="EMBL/GenBank/DDBJ databases">
        <authorList>
            <person name="de Groot N.N."/>
        </authorList>
    </citation>
    <scope>NUCLEOTIDE SEQUENCE [LARGE SCALE GENOMIC DNA]</scope>
    <source>
        <strain evidence="1 2">CGMCC 1.6848</strain>
    </source>
</reference>